<feature type="region of interest" description="Disordered" evidence="1">
    <location>
        <begin position="1"/>
        <end position="30"/>
    </location>
</feature>
<comment type="caution">
    <text evidence="2">The sequence shown here is derived from an EMBL/GenBank/DDBJ whole genome shotgun (WGS) entry which is preliminary data.</text>
</comment>
<evidence type="ECO:0000313" key="2">
    <source>
        <dbReference type="EMBL" id="GLL09689.1"/>
    </source>
</evidence>
<name>A0A9W6NUE3_9PSEU</name>
<dbReference type="RefSeq" id="WP_156067073.1">
    <property type="nucleotide sequence ID" value="NZ_BAAAUZ010000013.1"/>
</dbReference>
<evidence type="ECO:0000313" key="3">
    <source>
        <dbReference type="Proteomes" id="UP001143463"/>
    </source>
</evidence>
<protein>
    <submittedName>
        <fullName evidence="2">Uncharacterized protein</fullName>
    </submittedName>
</protein>
<accession>A0A9W6NUE3</accession>
<reference evidence="2" key="1">
    <citation type="journal article" date="2014" name="Int. J. Syst. Evol. Microbiol.">
        <title>Complete genome sequence of Corynebacterium casei LMG S-19264T (=DSM 44701T), isolated from a smear-ripened cheese.</title>
        <authorList>
            <consortium name="US DOE Joint Genome Institute (JGI-PGF)"/>
            <person name="Walter F."/>
            <person name="Albersmeier A."/>
            <person name="Kalinowski J."/>
            <person name="Ruckert C."/>
        </authorList>
    </citation>
    <scope>NUCLEOTIDE SEQUENCE</scope>
    <source>
        <strain evidence="2">VKM Ac-1069</strain>
    </source>
</reference>
<dbReference type="AlphaFoldDB" id="A0A9W6NUE3"/>
<dbReference type="EMBL" id="BSFQ01000002">
    <property type="protein sequence ID" value="GLL09689.1"/>
    <property type="molecule type" value="Genomic_DNA"/>
</dbReference>
<reference evidence="2" key="2">
    <citation type="submission" date="2023-01" db="EMBL/GenBank/DDBJ databases">
        <authorList>
            <person name="Sun Q."/>
            <person name="Evtushenko L."/>
        </authorList>
    </citation>
    <scope>NUCLEOTIDE SEQUENCE</scope>
    <source>
        <strain evidence="2">VKM Ac-1069</strain>
    </source>
</reference>
<keyword evidence="3" id="KW-1185">Reference proteome</keyword>
<evidence type="ECO:0000256" key="1">
    <source>
        <dbReference type="SAM" id="MobiDB-lite"/>
    </source>
</evidence>
<organism evidence="2 3">
    <name type="scientific">Pseudonocardia halophobica</name>
    <dbReference type="NCBI Taxonomy" id="29401"/>
    <lineage>
        <taxon>Bacteria</taxon>
        <taxon>Bacillati</taxon>
        <taxon>Actinomycetota</taxon>
        <taxon>Actinomycetes</taxon>
        <taxon>Pseudonocardiales</taxon>
        <taxon>Pseudonocardiaceae</taxon>
        <taxon>Pseudonocardia</taxon>
    </lineage>
</organism>
<dbReference type="Proteomes" id="UP001143463">
    <property type="component" value="Unassembled WGS sequence"/>
</dbReference>
<sequence length="142" mass="15101">MTAGRERVIGGVTGTPTRSHGDGGDDGDDGADALDVQLVAQIVRRAGLDCRIDGTSPFLLRARTAARDHTPWTVIAGTCHSHPTPRAFVGPAGSTRTRVLREADERHLAALVVLQALRRDPHELLTHDEASASGLADNLIWA</sequence>
<gene>
    <name evidence="2" type="ORF">GCM10017577_08290</name>
</gene>
<proteinExistence type="predicted"/>